<sequence>MSSDEEIVGRVVFGESRGEPIEGQRAVAYTIVNRAHHPGFPNSIRDVANQRTNSGCHQYETLDMPSHNSAWDDHKRRNTQEYRNAMEAARDALSGRKPDPTHGATSFNQSPGPNKTRIGNHYFYRN</sequence>
<evidence type="ECO:0000259" key="2">
    <source>
        <dbReference type="Pfam" id="PF07486"/>
    </source>
</evidence>
<dbReference type="InterPro" id="IPR011105">
    <property type="entry name" value="Cell_wall_hydrolase_SleB"/>
</dbReference>
<feature type="compositionally biased region" description="Polar residues" evidence="1">
    <location>
        <begin position="103"/>
        <end position="113"/>
    </location>
</feature>
<accession>A0A8B6GNF2</accession>
<organism evidence="3 4">
    <name type="scientific">Mytilus galloprovincialis</name>
    <name type="common">Mediterranean mussel</name>
    <dbReference type="NCBI Taxonomy" id="29158"/>
    <lineage>
        <taxon>Eukaryota</taxon>
        <taxon>Metazoa</taxon>
        <taxon>Spiralia</taxon>
        <taxon>Lophotrochozoa</taxon>
        <taxon>Mollusca</taxon>
        <taxon>Bivalvia</taxon>
        <taxon>Autobranchia</taxon>
        <taxon>Pteriomorphia</taxon>
        <taxon>Mytilida</taxon>
        <taxon>Mytiloidea</taxon>
        <taxon>Mytilidae</taxon>
        <taxon>Mytilinae</taxon>
        <taxon>Mytilus</taxon>
    </lineage>
</organism>
<evidence type="ECO:0000313" key="3">
    <source>
        <dbReference type="EMBL" id="VDI66574.1"/>
    </source>
</evidence>
<feature type="domain" description="Cell wall hydrolase SleB" evidence="2">
    <location>
        <begin position="18"/>
        <end position="124"/>
    </location>
</feature>
<name>A0A8B6GNF2_MYTGA</name>
<comment type="caution">
    <text evidence="3">The sequence shown here is derived from an EMBL/GenBank/DDBJ whole genome shotgun (WGS) entry which is preliminary data.</text>
</comment>
<dbReference type="GO" id="GO:0016787">
    <property type="term" value="F:hydrolase activity"/>
    <property type="evidence" value="ECO:0007669"/>
    <property type="project" value="InterPro"/>
</dbReference>
<dbReference type="Gene3D" id="1.10.10.2520">
    <property type="entry name" value="Cell wall hydrolase SleB, domain 1"/>
    <property type="match status" value="1"/>
</dbReference>
<dbReference type="Proteomes" id="UP000596742">
    <property type="component" value="Unassembled WGS sequence"/>
</dbReference>
<dbReference type="AlphaFoldDB" id="A0A8B6GNF2"/>
<feature type="region of interest" description="Disordered" evidence="1">
    <location>
        <begin position="89"/>
        <end position="126"/>
    </location>
</feature>
<evidence type="ECO:0000313" key="4">
    <source>
        <dbReference type="Proteomes" id="UP000596742"/>
    </source>
</evidence>
<feature type="compositionally biased region" description="Basic and acidic residues" evidence="1">
    <location>
        <begin position="89"/>
        <end position="100"/>
    </location>
</feature>
<dbReference type="EMBL" id="UYJE01008718">
    <property type="protein sequence ID" value="VDI66574.1"/>
    <property type="molecule type" value="Genomic_DNA"/>
</dbReference>
<evidence type="ECO:0000256" key="1">
    <source>
        <dbReference type="SAM" id="MobiDB-lite"/>
    </source>
</evidence>
<gene>
    <name evidence="3" type="ORF">MGAL_10B046988</name>
</gene>
<dbReference type="OrthoDB" id="6101100at2759"/>
<proteinExistence type="predicted"/>
<dbReference type="InterPro" id="IPR042047">
    <property type="entry name" value="SleB_dom1"/>
</dbReference>
<protein>
    <recommendedName>
        <fullName evidence="2">Cell wall hydrolase SleB domain-containing protein</fullName>
    </recommendedName>
</protein>
<keyword evidence="4" id="KW-1185">Reference proteome</keyword>
<dbReference type="Pfam" id="PF07486">
    <property type="entry name" value="Hydrolase_2"/>
    <property type="match status" value="1"/>
</dbReference>
<reference evidence="3" key="1">
    <citation type="submission" date="2018-11" db="EMBL/GenBank/DDBJ databases">
        <authorList>
            <person name="Alioto T."/>
            <person name="Alioto T."/>
        </authorList>
    </citation>
    <scope>NUCLEOTIDE SEQUENCE</scope>
</reference>